<gene>
    <name evidence="2" type="ORF">BDV96DRAFT_643969</name>
</gene>
<evidence type="ECO:0000313" key="3">
    <source>
        <dbReference type="Proteomes" id="UP000799770"/>
    </source>
</evidence>
<reference evidence="2" key="1">
    <citation type="journal article" date="2020" name="Stud. Mycol.">
        <title>101 Dothideomycetes genomes: a test case for predicting lifestyles and emergence of pathogens.</title>
        <authorList>
            <person name="Haridas S."/>
            <person name="Albert R."/>
            <person name="Binder M."/>
            <person name="Bloem J."/>
            <person name="Labutti K."/>
            <person name="Salamov A."/>
            <person name="Andreopoulos B."/>
            <person name="Baker S."/>
            <person name="Barry K."/>
            <person name="Bills G."/>
            <person name="Bluhm B."/>
            <person name="Cannon C."/>
            <person name="Castanera R."/>
            <person name="Culley D."/>
            <person name="Daum C."/>
            <person name="Ezra D."/>
            <person name="Gonzalez J."/>
            <person name="Henrissat B."/>
            <person name="Kuo A."/>
            <person name="Liang C."/>
            <person name="Lipzen A."/>
            <person name="Lutzoni F."/>
            <person name="Magnuson J."/>
            <person name="Mondo S."/>
            <person name="Nolan M."/>
            <person name="Ohm R."/>
            <person name="Pangilinan J."/>
            <person name="Park H.-J."/>
            <person name="Ramirez L."/>
            <person name="Alfaro M."/>
            <person name="Sun H."/>
            <person name="Tritt A."/>
            <person name="Yoshinaga Y."/>
            <person name="Zwiers L.-H."/>
            <person name="Turgeon B."/>
            <person name="Goodwin S."/>
            <person name="Spatafora J."/>
            <person name="Crous P."/>
            <person name="Grigoriev I."/>
        </authorList>
    </citation>
    <scope>NUCLEOTIDE SEQUENCE</scope>
    <source>
        <strain evidence="2">CBS 627.86</strain>
    </source>
</reference>
<sequence>MANPERCKSEVEDWLEYQTALAQDSDTRASFWQFFSSDSCREDGSVKAYTGAKAGSRTPHGRAMVSEQRAVTGNTTASVDAEEEKHSLCDLSANDGSERKLNDLHVDGRKAGEQRRPLSKSAPNMAKRRQDPALGVVSTGALPLLATDPAISGKMIDNELETSTTCDAIARNIGRWTARRPFPLI</sequence>
<feature type="region of interest" description="Disordered" evidence="1">
    <location>
        <begin position="107"/>
        <end position="131"/>
    </location>
</feature>
<proteinExistence type="predicted"/>
<feature type="compositionally biased region" description="Basic and acidic residues" evidence="1">
    <location>
        <begin position="107"/>
        <end position="116"/>
    </location>
</feature>
<dbReference type="Proteomes" id="UP000799770">
    <property type="component" value="Unassembled WGS sequence"/>
</dbReference>
<dbReference type="EMBL" id="ML977318">
    <property type="protein sequence ID" value="KAF2117609.1"/>
    <property type="molecule type" value="Genomic_DNA"/>
</dbReference>
<name>A0A6A5ZDI8_9PLEO</name>
<keyword evidence="3" id="KW-1185">Reference proteome</keyword>
<organism evidence="2 3">
    <name type="scientific">Lophiotrema nucula</name>
    <dbReference type="NCBI Taxonomy" id="690887"/>
    <lineage>
        <taxon>Eukaryota</taxon>
        <taxon>Fungi</taxon>
        <taxon>Dikarya</taxon>
        <taxon>Ascomycota</taxon>
        <taxon>Pezizomycotina</taxon>
        <taxon>Dothideomycetes</taxon>
        <taxon>Pleosporomycetidae</taxon>
        <taxon>Pleosporales</taxon>
        <taxon>Lophiotremataceae</taxon>
        <taxon>Lophiotrema</taxon>
    </lineage>
</organism>
<protein>
    <submittedName>
        <fullName evidence="2">Uncharacterized protein</fullName>
    </submittedName>
</protein>
<dbReference type="AlphaFoldDB" id="A0A6A5ZDI8"/>
<evidence type="ECO:0000313" key="2">
    <source>
        <dbReference type="EMBL" id="KAF2117609.1"/>
    </source>
</evidence>
<accession>A0A6A5ZDI8</accession>
<evidence type="ECO:0000256" key="1">
    <source>
        <dbReference type="SAM" id="MobiDB-lite"/>
    </source>
</evidence>